<protein>
    <submittedName>
        <fullName evidence="2">Predicted protein</fullName>
    </submittedName>
</protein>
<feature type="compositionally biased region" description="Basic and acidic residues" evidence="1">
    <location>
        <begin position="59"/>
        <end position="77"/>
    </location>
</feature>
<evidence type="ECO:0000313" key="2">
    <source>
        <dbReference type="EMBL" id="CBX96193.1"/>
    </source>
</evidence>
<dbReference type="InParanoid" id="E4ZXU8"/>
<reference evidence="3" key="1">
    <citation type="journal article" date="2011" name="Nat. Commun.">
        <title>Effector diversification within compartments of the Leptosphaeria maculans genome affected by Repeat-Induced Point mutations.</title>
        <authorList>
            <person name="Rouxel T."/>
            <person name="Grandaubert J."/>
            <person name="Hane J.K."/>
            <person name="Hoede C."/>
            <person name="van de Wouw A.P."/>
            <person name="Couloux A."/>
            <person name="Dominguez V."/>
            <person name="Anthouard V."/>
            <person name="Bally P."/>
            <person name="Bourras S."/>
            <person name="Cozijnsen A.J."/>
            <person name="Ciuffetti L.M."/>
            <person name="Degrave A."/>
            <person name="Dilmaghani A."/>
            <person name="Duret L."/>
            <person name="Fudal I."/>
            <person name="Goodwin S.B."/>
            <person name="Gout L."/>
            <person name="Glaser N."/>
            <person name="Linglin J."/>
            <person name="Kema G.H.J."/>
            <person name="Lapalu N."/>
            <person name="Lawrence C.B."/>
            <person name="May K."/>
            <person name="Meyer M."/>
            <person name="Ollivier B."/>
            <person name="Poulain J."/>
            <person name="Schoch C.L."/>
            <person name="Simon A."/>
            <person name="Spatafora J.W."/>
            <person name="Stachowiak A."/>
            <person name="Turgeon B.G."/>
            <person name="Tyler B.M."/>
            <person name="Vincent D."/>
            <person name="Weissenbach J."/>
            <person name="Amselem J."/>
            <person name="Quesneville H."/>
            <person name="Oliver R.P."/>
            <person name="Wincker P."/>
            <person name="Balesdent M.-H."/>
            <person name="Howlett B.J."/>
        </authorList>
    </citation>
    <scope>NUCLEOTIDE SEQUENCE [LARGE SCALE GENOMIC DNA]</scope>
    <source>
        <strain evidence="3">JN3 / isolate v23.1.3 / race Av1-4-5-6-7-8</strain>
    </source>
</reference>
<proteinExistence type="predicted"/>
<feature type="compositionally biased region" description="Polar residues" evidence="1">
    <location>
        <begin position="401"/>
        <end position="411"/>
    </location>
</feature>
<feature type="compositionally biased region" description="Polar residues" evidence="1">
    <location>
        <begin position="435"/>
        <end position="445"/>
    </location>
</feature>
<evidence type="ECO:0000313" key="3">
    <source>
        <dbReference type="Proteomes" id="UP000002668"/>
    </source>
</evidence>
<feature type="compositionally biased region" description="Basic and acidic residues" evidence="1">
    <location>
        <begin position="278"/>
        <end position="287"/>
    </location>
</feature>
<dbReference type="eggNOG" id="ENOG502RPYI">
    <property type="taxonomic scope" value="Eukaryota"/>
</dbReference>
<dbReference type="OMA" id="RKHESNP"/>
<feature type="region of interest" description="Disordered" evidence="1">
    <location>
        <begin position="1"/>
        <end position="107"/>
    </location>
</feature>
<organism evidence="3">
    <name type="scientific">Leptosphaeria maculans (strain JN3 / isolate v23.1.3 / race Av1-4-5-6-7-8)</name>
    <name type="common">Blackleg fungus</name>
    <name type="synonym">Phoma lingam</name>
    <dbReference type="NCBI Taxonomy" id="985895"/>
    <lineage>
        <taxon>Eukaryota</taxon>
        <taxon>Fungi</taxon>
        <taxon>Dikarya</taxon>
        <taxon>Ascomycota</taxon>
        <taxon>Pezizomycotina</taxon>
        <taxon>Dothideomycetes</taxon>
        <taxon>Pleosporomycetidae</taxon>
        <taxon>Pleosporales</taxon>
        <taxon>Pleosporineae</taxon>
        <taxon>Leptosphaeriaceae</taxon>
        <taxon>Plenodomus</taxon>
        <taxon>Plenodomus lingam/Leptosphaeria maculans species complex</taxon>
    </lineage>
</organism>
<gene>
    <name evidence="2" type="ORF">LEMA_P111120.1</name>
</gene>
<dbReference type="HOGENOM" id="CLU_508107_0_0_1"/>
<feature type="region of interest" description="Disordered" evidence="1">
    <location>
        <begin position="396"/>
        <end position="504"/>
    </location>
</feature>
<feature type="compositionally biased region" description="Basic and acidic residues" evidence="1">
    <location>
        <begin position="447"/>
        <end position="459"/>
    </location>
</feature>
<dbReference type="GeneID" id="13289664"/>
<feature type="compositionally biased region" description="Acidic residues" evidence="1">
    <location>
        <begin position="260"/>
        <end position="277"/>
    </location>
</feature>
<evidence type="ECO:0000256" key="1">
    <source>
        <dbReference type="SAM" id="MobiDB-lite"/>
    </source>
</evidence>
<feature type="region of interest" description="Disordered" evidence="1">
    <location>
        <begin position="258"/>
        <end position="300"/>
    </location>
</feature>
<sequence>MAFDDSPPPREYTPSKDDTAIVLPSPQPSTTRIRLESSEEDMPIMLQRKSLKRAGSVLPRERERRSHEEPKYRERRASSPKADSKLLFNKNGKPYKRPGPQPWASKPIMKNDMVAKKAVIREIESYWGKSFIRSYIPKCHRPLVKRGADGKRPAYRAHETNPKKWLPSVLKAILMIAKLTKDKKWLKDAMNDVVRYRIKNTGNRKPQLVTTDFDVIEDMLVKDWAVDYAFEIRYKHLLVNRKDQQETDEDIDHILQVANDDGDEEGDESEEENEDDMDGRNEGVNHDNDDDEGIEHGYGGISNRYQCSSGYIKDDQHTLAPTPHQQAEQEKLSRNSRIVSTPDSPGPMKRAGREKTSYRYGSPAPGCDSLLMSPWGTTIPTPYGGYGGFHGYGGFPGYGQPQLSSRDSNQGPRHPKPYGMYPPLHHMSPMPGNSYRPSSFGSNTMGHEGHGLYGSDRRSQALSGVRQGSMHPKIKRESPDYDDPIMSVGEISGPQTDLGAGMNQEDEDLDGELEVAELELKLARLRAKKAAQKKAR</sequence>
<feature type="region of interest" description="Disordered" evidence="1">
    <location>
        <begin position="314"/>
        <end position="360"/>
    </location>
</feature>
<dbReference type="AlphaFoldDB" id="E4ZXU8"/>
<name>E4ZXU8_LEPMJ</name>
<dbReference type="Proteomes" id="UP000002668">
    <property type="component" value="Genome"/>
</dbReference>
<keyword evidence="3" id="KW-1185">Reference proteome</keyword>
<dbReference type="OrthoDB" id="3800150at2759"/>
<accession>E4ZXU8</accession>
<dbReference type="VEuPathDB" id="FungiDB:LEMA_P111120.1"/>
<dbReference type="EMBL" id="FP929128">
    <property type="protein sequence ID" value="CBX96193.1"/>
    <property type="molecule type" value="Genomic_DNA"/>
</dbReference>